<keyword evidence="1" id="KW-0732">Signal</keyword>
<proteinExistence type="predicted"/>
<dbReference type="EMBL" id="MU004241">
    <property type="protein sequence ID" value="KAF2664916.1"/>
    <property type="molecule type" value="Genomic_DNA"/>
</dbReference>
<dbReference type="OrthoDB" id="4142625at2759"/>
<dbReference type="Proteomes" id="UP000799302">
    <property type="component" value="Unassembled WGS sequence"/>
</dbReference>
<organism evidence="2 3">
    <name type="scientific">Microthyrium microscopicum</name>
    <dbReference type="NCBI Taxonomy" id="703497"/>
    <lineage>
        <taxon>Eukaryota</taxon>
        <taxon>Fungi</taxon>
        <taxon>Dikarya</taxon>
        <taxon>Ascomycota</taxon>
        <taxon>Pezizomycotina</taxon>
        <taxon>Dothideomycetes</taxon>
        <taxon>Dothideomycetes incertae sedis</taxon>
        <taxon>Microthyriales</taxon>
        <taxon>Microthyriaceae</taxon>
        <taxon>Microthyrium</taxon>
    </lineage>
</organism>
<reference evidence="2" key="1">
    <citation type="journal article" date="2020" name="Stud. Mycol.">
        <title>101 Dothideomycetes genomes: a test case for predicting lifestyles and emergence of pathogens.</title>
        <authorList>
            <person name="Haridas S."/>
            <person name="Albert R."/>
            <person name="Binder M."/>
            <person name="Bloem J."/>
            <person name="Labutti K."/>
            <person name="Salamov A."/>
            <person name="Andreopoulos B."/>
            <person name="Baker S."/>
            <person name="Barry K."/>
            <person name="Bills G."/>
            <person name="Bluhm B."/>
            <person name="Cannon C."/>
            <person name="Castanera R."/>
            <person name="Culley D."/>
            <person name="Daum C."/>
            <person name="Ezra D."/>
            <person name="Gonzalez J."/>
            <person name="Henrissat B."/>
            <person name="Kuo A."/>
            <person name="Liang C."/>
            <person name="Lipzen A."/>
            <person name="Lutzoni F."/>
            <person name="Magnuson J."/>
            <person name="Mondo S."/>
            <person name="Nolan M."/>
            <person name="Ohm R."/>
            <person name="Pangilinan J."/>
            <person name="Park H.-J."/>
            <person name="Ramirez L."/>
            <person name="Alfaro M."/>
            <person name="Sun H."/>
            <person name="Tritt A."/>
            <person name="Yoshinaga Y."/>
            <person name="Zwiers L.-H."/>
            <person name="Turgeon B."/>
            <person name="Goodwin S."/>
            <person name="Spatafora J."/>
            <person name="Crous P."/>
            <person name="Grigoriev I."/>
        </authorList>
    </citation>
    <scope>NUCLEOTIDE SEQUENCE</scope>
    <source>
        <strain evidence="2">CBS 115976</strain>
    </source>
</reference>
<keyword evidence="3" id="KW-1185">Reference proteome</keyword>
<feature type="chain" id="PRO_5025554341" evidence="1">
    <location>
        <begin position="18"/>
        <end position="395"/>
    </location>
</feature>
<feature type="signal peptide" evidence="1">
    <location>
        <begin position="1"/>
        <end position="17"/>
    </location>
</feature>
<accession>A0A6A6TZS4</accession>
<evidence type="ECO:0000256" key="1">
    <source>
        <dbReference type="SAM" id="SignalP"/>
    </source>
</evidence>
<gene>
    <name evidence="2" type="ORF">BT63DRAFT_79607</name>
</gene>
<name>A0A6A6TZS4_9PEZI</name>
<sequence>MKSAWFSAALAASLVAAGPTAPGAVEAVHKMTKRQTAVSGLVNSVVNSGGKVKAPEGAAPTRVEMEPRTKQVPGAKTVKLRYGPYKVPSMKVVNVFGEGGALWNFADNAAPKPCEDDCAIMGINAGLEYPNGTNANIDTGLWLHHMVLFNIGKGRKDATCGDALVSLPHMIVGSSATGSERLFSSGNERTQAILPNWNENKVGYMLKPTDKFALIVDLMNDNMVDAVVYLTITYDYVQGHPAGWDDMKPIWFDVAQCLTSEWPAPYAQGKYSIPAPIWTANIDGDIVGAAGHLHDGGQAVVLEVDGKVACRSDASYGTSPEFIGKPMHGGPAEHISKMSLCIGDSLPHKKMVKGQKWKLRAEYDYSKNKGDSHAEGKPANVMGIAIMYVRVPFKG</sequence>
<protein>
    <submittedName>
        <fullName evidence="2">Uncharacterized protein</fullName>
    </submittedName>
</protein>
<evidence type="ECO:0000313" key="2">
    <source>
        <dbReference type="EMBL" id="KAF2664916.1"/>
    </source>
</evidence>
<dbReference type="AlphaFoldDB" id="A0A6A6TZS4"/>
<evidence type="ECO:0000313" key="3">
    <source>
        <dbReference type="Proteomes" id="UP000799302"/>
    </source>
</evidence>